<comment type="miscellaneous">
    <text evidence="7">The a and c carboxylates of hydrogenobyrinate are activated for nucleophilic attack via formation of a phosphorylated intermediate by ATP. CobB catalyzes first the amidation of the c-carboxylate, and then that of the a-carboxylate.</text>
</comment>
<dbReference type="Pfam" id="PF01656">
    <property type="entry name" value="CbiA"/>
    <property type="match status" value="1"/>
</dbReference>
<accession>A0ABV7Q4F1</accession>
<dbReference type="Gene3D" id="3.40.50.880">
    <property type="match status" value="1"/>
</dbReference>
<dbReference type="PANTHER" id="PTHR43873:SF1">
    <property type="entry name" value="COBYRINATE A,C-DIAMIDE SYNTHASE"/>
    <property type="match status" value="1"/>
</dbReference>
<comment type="catalytic activity">
    <reaction evidence="7">
        <text>hydrogenobyrinate + 2 L-glutamine + 2 ATP + 2 H2O = hydrogenobyrinate a,c-diamide + 2 L-glutamate + 2 ADP + 2 phosphate + 2 H(+)</text>
        <dbReference type="Rhea" id="RHEA:12544"/>
        <dbReference type="ChEBI" id="CHEBI:15377"/>
        <dbReference type="ChEBI" id="CHEBI:15378"/>
        <dbReference type="ChEBI" id="CHEBI:29985"/>
        <dbReference type="ChEBI" id="CHEBI:30616"/>
        <dbReference type="ChEBI" id="CHEBI:43474"/>
        <dbReference type="ChEBI" id="CHEBI:58359"/>
        <dbReference type="ChEBI" id="CHEBI:77873"/>
        <dbReference type="ChEBI" id="CHEBI:77874"/>
        <dbReference type="ChEBI" id="CHEBI:456216"/>
        <dbReference type="EC" id="6.3.5.9"/>
    </reaction>
</comment>
<evidence type="ECO:0000313" key="10">
    <source>
        <dbReference type="EMBL" id="MFC3495700.1"/>
    </source>
</evidence>
<evidence type="ECO:0000256" key="4">
    <source>
        <dbReference type="ARBA" id="ARBA00022840"/>
    </source>
</evidence>
<comment type="similarity">
    <text evidence="7">Belongs to the CobB/CbiA family.</text>
</comment>
<feature type="site" description="Increases nucleophilicity of active site Cys" evidence="7">
    <location>
        <position position="426"/>
    </location>
</feature>
<keyword evidence="2 7" id="KW-0436">Ligase</keyword>
<comment type="cofactor">
    <cofactor evidence="1 7">
        <name>Mg(2+)</name>
        <dbReference type="ChEBI" id="CHEBI:18420"/>
    </cofactor>
</comment>
<dbReference type="InterPro" id="IPR011698">
    <property type="entry name" value="GATase_3"/>
</dbReference>
<evidence type="ECO:0000313" key="11">
    <source>
        <dbReference type="Proteomes" id="UP001595712"/>
    </source>
</evidence>
<evidence type="ECO:0000259" key="9">
    <source>
        <dbReference type="Pfam" id="PF07685"/>
    </source>
</evidence>
<comment type="pathway">
    <text evidence="7">Cofactor biosynthesis; adenosylcobalamin biosynthesis; cob(II)yrinate a,c-diamide from precorrin-2 (aerobic route): step 9/10.</text>
</comment>
<evidence type="ECO:0000256" key="3">
    <source>
        <dbReference type="ARBA" id="ARBA00022741"/>
    </source>
</evidence>
<dbReference type="HAMAP" id="MF_00027">
    <property type="entry name" value="CobB_CbiA"/>
    <property type="match status" value="1"/>
</dbReference>
<dbReference type="Pfam" id="PF07685">
    <property type="entry name" value="GATase_3"/>
    <property type="match status" value="1"/>
</dbReference>
<gene>
    <name evidence="7" type="primary">cobB</name>
    <name evidence="10" type="ORF">ACFO8M_24735</name>
</gene>
<comment type="caution">
    <text evidence="10">The sequence shown here is derived from an EMBL/GenBank/DDBJ whole genome shotgun (WGS) entry which is preliminary data.</text>
</comment>
<dbReference type="SUPFAM" id="SSF52317">
    <property type="entry name" value="Class I glutamine amidotransferase-like"/>
    <property type="match status" value="1"/>
</dbReference>
<dbReference type="CDD" id="cd03130">
    <property type="entry name" value="GATase1_CobB"/>
    <property type="match status" value="1"/>
</dbReference>
<reference evidence="11" key="1">
    <citation type="journal article" date="2019" name="Int. J. Syst. Evol. Microbiol.">
        <title>The Global Catalogue of Microorganisms (GCM) 10K type strain sequencing project: providing services to taxonomists for standard genome sequencing and annotation.</title>
        <authorList>
            <consortium name="The Broad Institute Genomics Platform"/>
            <consortium name="The Broad Institute Genome Sequencing Center for Infectious Disease"/>
            <person name="Wu L."/>
            <person name="Ma J."/>
        </authorList>
    </citation>
    <scope>NUCLEOTIDE SEQUENCE [LARGE SCALE GENOMIC DNA]</scope>
    <source>
        <strain evidence="11">CGMCC 4.7396</strain>
    </source>
</reference>
<dbReference type="InterPro" id="IPR029062">
    <property type="entry name" value="Class_I_gatase-like"/>
</dbReference>
<dbReference type="RefSeq" id="WP_387980470.1">
    <property type="nucleotide sequence ID" value="NZ_JBHRWO010000021.1"/>
</dbReference>
<keyword evidence="7" id="KW-0169">Cobalamin biosynthesis</keyword>
<protein>
    <recommendedName>
        <fullName evidence="7">Hydrogenobyrinate a,c-diamide synthase</fullName>
        <ecNumber evidence="7">6.3.5.9</ecNumber>
    </recommendedName>
    <alternativeName>
        <fullName evidence="7">Hydrogenobyrinic acid a,c-diamide synthase</fullName>
    </alternativeName>
</protein>
<evidence type="ECO:0000256" key="7">
    <source>
        <dbReference type="HAMAP-Rule" id="MF_00027"/>
    </source>
</evidence>
<organism evidence="10 11">
    <name type="scientific">Glycomyces rhizosphaerae</name>
    <dbReference type="NCBI Taxonomy" id="2054422"/>
    <lineage>
        <taxon>Bacteria</taxon>
        <taxon>Bacillati</taxon>
        <taxon>Actinomycetota</taxon>
        <taxon>Actinomycetes</taxon>
        <taxon>Glycomycetales</taxon>
        <taxon>Glycomycetaceae</taxon>
        <taxon>Glycomyces</taxon>
    </lineage>
</organism>
<dbReference type="InterPro" id="IPR004484">
    <property type="entry name" value="CbiA/CobB_synth"/>
</dbReference>
<feature type="domain" description="CobQ/CobB/MinD/ParA nucleotide binding" evidence="8">
    <location>
        <begin position="7"/>
        <end position="191"/>
    </location>
</feature>
<dbReference type="PROSITE" id="PS51274">
    <property type="entry name" value="GATASE_COBBQ"/>
    <property type="match status" value="1"/>
</dbReference>
<sequence>MVTVPRLVVAGTRSGSGKTTVATGLMAALRGLGLRVSGHKVGPDFIDPGYHALASGRPPRNLDSFMHGPDLIAPLFAHGAAGADVAVIEGVMGLFDGRAGTDEASTAHIARLLDAPVLLVVDAASQSRSVAAEVHGFAGFDPSIRIAGVVLNKVASDRHEAMLREALAPSGIPVVGVLRRSERVATPSRHLGLVPAAERRTEALELVDTLGHKVNEGIDLEAVLRLARSAPALDAERWRPPAGVADVTRPVVAVAGGPAFTFVYTEHRELLEAAGAEVADFDPLHDETLPEGTVAAYLGGGFPEAYASELAANTGLADDLRALSASGGPIVAECGGLLYLCRSLDGEKMVGLVPADAEFTDHLALGYRTARAASSGPLGPEEFEVRGHEFHRTVVRPRAGSRPAWDLGDHGLEGFNSGGVHASYLHTAWAAAPEMARFLLSYAHREEELA</sequence>
<evidence type="ECO:0000256" key="5">
    <source>
        <dbReference type="ARBA" id="ARBA00022842"/>
    </source>
</evidence>
<comment type="function">
    <text evidence="7">Catalyzes the ATP-dependent amidation of the two carboxylate groups at positions a and c of hydrogenobyrinate, using either L-glutamine or ammonia as the nitrogen source.</text>
</comment>
<feature type="domain" description="CobB/CobQ-like glutamine amidotransferase" evidence="9">
    <location>
        <begin position="252"/>
        <end position="431"/>
    </location>
</feature>
<keyword evidence="11" id="KW-1185">Reference proteome</keyword>
<keyword evidence="4 7" id="KW-0067">ATP-binding</keyword>
<dbReference type="InterPro" id="IPR002586">
    <property type="entry name" value="CobQ/CobB/MinD/ParA_Nub-bd_dom"/>
</dbReference>
<evidence type="ECO:0000256" key="1">
    <source>
        <dbReference type="ARBA" id="ARBA00001946"/>
    </source>
</evidence>
<feature type="active site" description="Nucleophile" evidence="7">
    <location>
        <position position="334"/>
    </location>
</feature>
<dbReference type="NCBIfam" id="TIGR00379">
    <property type="entry name" value="cobB"/>
    <property type="match status" value="1"/>
</dbReference>
<dbReference type="PANTHER" id="PTHR43873">
    <property type="entry name" value="COBYRINATE A,C-DIAMIDE SYNTHASE"/>
    <property type="match status" value="1"/>
</dbReference>
<dbReference type="SUPFAM" id="SSF52540">
    <property type="entry name" value="P-loop containing nucleoside triphosphate hydrolases"/>
    <property type="match status" value="1"/>
</dbReference>
<comment type="domain">
    <text evidence="7">Comprises of two domains. The C-terminal domain contains the binding site for glutamine and catalyzes the hydrolysis of this substrate to glutamate and ammonia. The N-terminal domain is anticipated to bind ATP and hydrogenobyrinate and catalyzes the ultimate synthesis of the diamide product. The ammonia produced via the glutaminase domain is probably translocated to the adjacent domain via a molecular tunnel, where it reacts with an activated intermediate.</text>
</comment>
<dbReference type="Proteomes" id="UP001595712">
    <property type="component" value="Unassembled WGS sequence"/>
</dbReference>
<evidence type="ECO:0000259" key="8">
    <source>
        <dbReference type="Pfam" id="PF01656"/>
    </source>
</evidence>
<dbReference type="CDD" id="cd05388">
    <property type="entry name" value="CobB_N"/>
    <property type="match status" value="1"/>
</dbReference>
<name>A0ABV7Q4F1_9ACTN</name>
<dbReference type="EC" id="6.3.5.9" evidence="7"/>
<keyword evidence="3 7" id="KW-0547">Nucleotide-binding</keyword>
<keyword evidence="5 7" id="KW-0460">Magnesium</keyword>
<evidence type="ECO:0000256" key="2">
    <source>
        <dbReference type="ARBA" id="ARBA00022598"/>
    </source>
</evidence>
<dbReference type="EMBL" id="JBHRWO010000021">
    <property type="protein sequence ID" value="MFC3495700.1"/>
    <property type="molecule type" value="Genomic_DNA"/>
</dbReference>
<dbReference type="NCBIfam" id="NF002204">
    <property type="entry name" value="PRK01077.1"/>
    <property type="match status" value="1"/>
</dbReference>
<proteinExistence type="inferred from homology"/>
<evidence type="ECO:0000256" key="6">
    <source>
        <dbReference type="ARBA" id="ARBA00022962"/>
    </source>
</evidence>
<keyword evidence="6 7" id="KW-0315">Glutamine amidotransferase</keyword>
<dbReference type="InterPro" id="IPR027417">
    <property type="entry name" value="P-loop_NTPase"/>
</dbReference>
<dbReference type="Gene3D" id="3.40.50.300">
    <property type="entry name" value="P-loop containing nucleotide triphosphate hydrolases"/>
    <property type="match status" value="2"/>
</dbReference>